<dbReference type="Gene3D" id="1.20.58.1590">
    <property type="entry name" value="Tethering factor for nuclear proteasome Cut8/Sts1"/>
    <property type="match status" value="1"/>
</dbReference>
<dbReference type="EMBL" id="JAAMOB010000011">
    <property type="protein sequence ID" value="KAF4107828.1"/>
    <property type="molecule type" value="Genomic_DNA"/>
</dbReference>
<dbReference type="InterPro" id="IPR013868">
    <property type="entry name" value="Cut8/Sts1_fam"/>
</dbReference>
<organism evidence="5 6">
    <name type="scientific">Onychostoma macrolepis</name>
    <dbReference type="NCBI Taxonomy" id="369639"/>
    <lineage>
        <taxon>Eukaryota</taxon>
        <taxon>Metazoa</taxon>
        <taxon>Chordata</taxon>
        <taxon>Craniata</taxon>
        <taxon>Vertebrata</taxon>
        <taxon>Euteleostomi</taxon>
        <taxon>Actinopterygii</taxon>
        <taxon>Neopterygii</taxon>
        <taxon>Teleostei</taxon>
        <taxon>Ostariophysi</taxon>
        <taxon>Cypriniformes</taxon>
        <taxon>Cyprinidae</taxon>
        <taxon>Acrossocheilinae</taxon>
        <taxon>Onychostoma</taxon>
    </lineage>
</organism>
<dbReference type="Proteomes" id="UP000579812">
    <property type="component" value="Unassembled WGS sequence"/>
</dbReference>
<proteinExistence type="inferred from homology"/>
<dbReference type="PANTHER" id="PTHR28032">
    <property type="entry name" value="FI02826P"/>
    <property type="match status" value="1"/>
</dbReference>
<evidence type="ECO:0000256" key="3">
    <source>
        <dbReference type="ARBA" id="ARBA00023242"/>
    </source>
</evidence>
<reference evidence="5 6" key="1">
    <citation type="submission" date="2020-04" db="EMBL/GenBank/DDBJ databases">
        <title>Chromosome-level genome assembly of a cyprinid fish Onychostoma macrolepis by integration of Nanopore Sequencing, Bionano and Hi-C technology.</title>
        <authorList>
            <person name="Wang D."/>
        </authorList>
    </citation>
    <scope>NUCLEOTIDE SEQUENCE [LARGE SCALE GENOMIC DNA]</scope>
    <source>
        <strain evidence="5">SWU-2019</strain>
        <tissue evidence="5">Muscle</tissue>
    </source>
</reference>
<comment type="similarity">
    <text evidence="2">Belongs to the cut8/STS1 family.</text>
</comment>
<accession>A0A7J6CKG7</accession>
<comment type="caution">
    <text evidence="5">The sequence shown here is derived from an EMBL/GenBank/DDBJ whole genome shotgun (WGS) entry which is preliminary data.</text>
</comment>
<dbReference type="GO" id="GO:0071630">
    <property type="term" value="P:nuclear protein quality control by the ubiquitin-proteasome system"/>
    <property type="evidence" value="ECO:0007669"/>
    <property type="project" value="InterPro"/>
</dbReference>
<keyword evidence="3" id="KW-0539">Nucleus</keyword>
<evidence type="ECO:0000256" key="2">
    <source>
        <dbReference type="ARBA" id="ARBA00006199"/>
    </source>
</evidence>
<comment type="subcellular location">
    <subcellularLocation>
        <location evidence="1">Nucleus</location>
    </subcellularLocation>
</comment>
<feature type="compositionally biased region" description="Polar residues" evidence="4">
    <location>
        <begin position="251"/>
        <end position="262"/>
    </location>
</feature>
<dbReference type="PANTHER" id="PTHR28032:SF1">
    <property type="entry name" value="FI02826P"/>
    <property type="match status" value="1"/>
</dbReference>
<dbReference type="AlphaFoldDB" id="A0A7J6CKG7"/>
<dbReference type="InterPro" id="IPR038422">
    <property type="entry name" value="Cut8/Sts1_sf"/>
</dbReference>
<evidence type="ECO:0000313" key="5">
    <source>
        <dbReference type="EMBL" id="KAF4107828.1"/>
    </source>
</evidence>
<dbReference type="GO" id="GO:0031965">
    <property type="term" value="C:nuclear membrane"/>
    <property type="evidence" value="ECO:0007669"/>
    <property type="project" value="TreeGrafter"/>
</dbReference>
<gene>
    <name evidence="5" type="ORF">G5714_012192</name>
</gene>
<dbReference type="GO" id="GO:0070628">
    <property type="term" value="F:proteasome binding"/>
    <property type="evidence" value="ECO:0007669"/>
    <property type="project" value="TreeGrafter"/>
</dbReference>
<evidence type="ECO:0000256" key="1">
    <source>
        <dbReference type="ARBA" id="ARBA00004123"/>
    </source>
</evidence>
<protein>
    <submittedName>
        <fullName evidence="5">Uncharacterized protein</fullName>
    </submittedName>
</protein>
<evidence type="ECO:0000256" key="4">
    <source>
        <dbReference type="SAM" id="MobiDB-lite"/>
    </source>
</evidence>
<dbReference type="Pfam" id="PF08559">
    <property type="entry name" value="Cut8"/>
    <property type="match status" value="1"/>
</dbReference>
<keyword evidence="6" id="KW-1185">Reference proteome</keyword>
<name>A0A7J6CKG7_9TELE</name>
<feature type="region of interest" description="Disordered" evidence="4">
    <location>
        <begin position="240"/>
        <end position="262"/>
    </location>
</feature>
<dbReference type="GO" id="GO:0031144">
    <property type="term" value="P:proteasome localization"/>
    <property type="evidence" value="ECO:0007669"/>
    <property type="project" value="InterPro"/>
</dbReference>
<evidence type="ECO:0000313" key="6">
    <source>
        <dbReference type="Proteomes" id="UP000579812"/>
    </source>
</evidence>
<sequence>MADDSDQRSVLMEIPEPQAKITGRLRRSYMDILCSRLSVGARRMRRGHALDAGSGRRRTADGLDASETSVSKQLLNSLLLAEQSVQMASVSLTTDLKLLLEDLHQKKTSVYRSIPYSRLASNRDAHCYRKARPHLMAFKRSCQDGGRLLLQKAEWEKLLEFVQAACRYASQLPQWETSTHNALREHCYDTLAALCTAALQKHRPAARRARELMRRFRMAPVSRRAIGPCLEQLEKILQEHQSREPQAQIHPESSSSDQTGSSRCAYNDVQKAVVTQLSEACLQSERITSRRPVMQLLAGERKPSLLQSAFIQEELHQPLSLKDETQHASSASSQMMNSVHRFALCN</sequence>